<dbReference type="SUPFAM" id="SSF48371">
    <property type="entry name" value="ARM repeat"/>
    <property type="match status" value="1"/>
</dbReference>
<gene>
    <name evidence="14" type="ORF">DNTS_002850</name>
</gene>
<proteinExistence type="predicted"/>
<feature type="region of interest" description="Disordered" evidence="10">
    <location>
        <begin position="152"/>
        <end position="172"/>
    </location>
</feature>
<dbReference type="InterPro" id="IPR011989">
    <property type="entry name" value="ARM-like"/>
</dbReference>
<evidence type="ECO:0000259" key="13">
    <source>
        <dbReference type="PROSITE" id="PS50966"/>
    </source>
</evidence>
<evidence type="ECO:0000256" key="6">
    <source>
        <dbReference type="ARBA" id="ARBA00022833"/>
    </source>
</evidence>
<dbReference type="InterPro" id="IPR011009">
    <property type="entry name" value="Kinase-like_dom_sf"/>
</dbReference>
<evidence type="ECO:0000256" key="9">
    <source>
        <dbReference type="PROSITE-ProRule" id="PRU10141"/>
    </source>
</evidence>
<sequence>MNYPFSCSRENMESRETLRGLQKMEDRPEERLIREKLKATCMPTWKSEWLERRSRRGPMVISGCEAHSSESRRHRGEEVTVTAHLPLKAEVAAARLPDHLLYQPLPRPPQQRPLGSLILLGCGDGEVPQSPQMHLKEAEGVCVDVLLQSGRVTPPRRAPSPDGFSPYSPEETSRRVNKVMRARLYLLQQIGPNSFLIGGDSPDNKFRVFIGPQTCSCGRGTFCIHVLFVMLRVFQLEPSDPLLWRKTLKNFEVESLFQKYHNRRSSRIKAPSRSTIQKFVSRMSNSHTSCTSSASPSSNESSMKDEEEQMCPICLLDMLDEESLTVCEEGCRNKLHHHCMSIWAEECRRNHDPLICPLCRAKWKSHDFYSYDAPSAVDSSTSRSPSQTAASSSLSSSLHTESSRTTQESDFSLPQYGVQHIPQTYAELAEPWIKVFGLELVGCLFSRNWNIREMALRRLSHDVSGALLLANGEHSLAGAAAGAGLGTAGGEVSGDVVVDSCCSVLSMVCADPVYKVYVAALKTLRAMLVYTPCHSASERTRLQQLLRPVVETILVKCADANSRTSQLSVSTLLELCKGQMGELAVGREILKAGSIGIDGVDYVLNCILGSKTEANNWQALLGRLCLIDRLLLEFPAEFYPHIVSGGDCSQAQNIVERYQKLLPLLSFALQSIDNSHSMVGKLSRRVFLSAARMVARVPHVFVKLLDMLNVTSSTHYARMRRRLLAIAEEMDILDAIHMGLDDLQNVNTSHSNAFFEPSAPHNSPCATERNSPTHVLQQATKATLPGQAISTPIEEITERLSNITTSPAEFPKPPIQTRNRPLTQCLNSPSSSQPCLSMASSSGFPPDNPKALPHSFIPTKLTQSSLSSQRKMPSQKSSCSSKELEKPVFTQSRPLPHSQMHWPKPSRPCPADGAKALTPAKSNMKLDLQETRSRDQVVGGGGSALVLSEDTAFTPIEEKFQGLDASTDLSSSMEDLLEASIPAADTTVTFQSEVAVLSPEQANGNDDAYSEDVTHNQKCKEKMEAEEEEALAVVMAMSESQDALPVIPQLQVDKGEDVIIIQTPETLPGHTKAKQPYREGKEWQKGQQIGLGAFSSCYQAQDVGTGTLMAVKQVTYVRNTSSEQEEVVEALREEIRMMGLLNHPHIIRMLGATCEKNNYNLFVEWMAGGSVSHLLNKYGAFKEAVIINYTEQLLRGLSYLHENQIIHRANLLIDSTGQRLRIADFGAAARLASKGTGAGEFQGQLLGTIAFMAPEIASATTAPSIPPQLTPGLRDVTLRCLELQPSDRPASRELLKHPVFRHSW</sequence>
<dbReference type="PROSITE" id="PS50966">
    <property type="entry name" value="ZF_SWIM"/>
    <property type="match status" value="1"/>
</dbReference>
<accession>A0A553PEN0</accession>
<organism evidence="14 15">
    <name type="scientific">Danionella cerebrum</name>
    <dbReference type="NCBI Taxonomy" id="2873325"/>
    <lineage>
        <taxon>Eukaryota</taxon>
        <taxon>Metazoa</taxon>
        <taxon>Chordata</taxon>
        <taxon>Craniata</taxon>
        <taxon>Vertebrata</taxon>
        <taxon>Euteleostomi</taxon>
        <taxon>Actinopterygii</taxon>
        <taxon>Neopterygii</taxon>
        <taxon>Teleostei</taxon>
        <taxon>Ostariophysi</taxon>
        <taxon>Cypriniformes</taxon>
        <taxon>Danionidae</taxon>
        <taxon>Danioninae</taxon>
        <taxon>Danionella</taxon>
    </lineage>
</organism>
<dbReference type="InterPro" id="IPR016024">
    <property type="entry name" value="ARM-type_fold"/>
</dbReference>
<feature type="compositionally biased region" description="Polar residues" evidence="10">
    <location>
        <begin position="816"/>
        <end position="843"/>
    </location>
</feature>
<dbReference type="SUPFAM" id="SSF56112">
    <property type="entry name" value="Protein kinase-like (PK-like)"/>
    <property type="match status" value="1"/>
</dbReference>
<dbReference type="GO" id="GO:0008270">
    <property type="term" value="F:zinc ion binding"/>
    <property type="evidence" value="ECO:0007669"/>
    <property type="project" value="UniProtKB-KW"/>
</dbReference>
<dbReference type="Pfam" id="PF04434">
    <property type="entry name" value="SWIM"/>
    <property type="match status" value="1"/>
</dbReference>
<reference evidence="14 15" key="1">
    <citation type="journal article" date="2019" name="Sci. Data">
        <title>Hybrid genome assembly and annotation of Danionella translucida.</title>
        <authorList>
            <person name="Kadobianskyi M."/>
            <person name="Schulze L."/>
            <person name="Schuelke M."/>
            <person name="Judkewitz B."/>
        </authorList>
    </citation>
    <scope>NUCLEOTIDE SEQUENCE [LARGE SCALE GENOMIC DNA]</scope>
    <source>
        <strain evidence="14 15">Bolton</strain>
    </source>
</reference>
<dbReference type="FunFam" id="1.25.10.10:FF:000122">
    <property type="entry name" value="Mitogen-activated protein kinase kinase kinase 1 (Predicted)"/>
    <property type="match status" value="1"/>
</dbReference>
<feature type="region of interest" description="Disordered" evidence="10">
    <location>
        <begin position="375"/>
        <end position="410"/>
    </location>
</feature>
<evidence type="ECO:0000256" key="1">
    <source>
        <dbReference type="ARBA" id="ARBA00022679"/>
    </source>
</evidence>
<keyword evidence="5" id="KW-0418">Kinase</keyword>
<keyword evidence="7 9" id="KW-0067">ATP-binding</keyword>
<dbReference type="OrthoDB" id="1269963at2759"/>
<feature type="compositionally biased region" description="Basic and acidic residues" evidence="10">
    <location>
        <begin position="10"/>
        <end position="23"/>
    </location>
</feature>
<feature type="domain" description="RING-type" evidence="12">
    <location>
        <begin position="311"/>
        <end position="360"/>
    </location>
</feature>
<dbReference type="InterPro" id="IPR013083">
    <property type="entry name" value="Znf_RING/FYVE/PHD"/>
</dbReference>
<evidence type="ECO:0000256" key="10">
    <source>
        <dbReference type="SAM" id="MobiDB-lite"/>
    </source>
</evidence>
<dbReference type="Proteomes" id="UP000316079">
    <property type="component" value="Unassembled WGS sequence"/>
</dbReference>
<evidence type="ECO:0000256" key="4">
    <source>
        <dbReference type="ARBA" id="ARBA00022771"/>
    </source>
</evidence>
<evidence type="ECO:0000256" key="8">
    <source>
        <dbReference type="PROSITE-ProRule" id="PRU00175"/>
    </source>
</evidence>
<dbReference type="Gene3D" id="3.30.40.10">
    <property type="entry name" value="Zinc/RING finger domain, C3HC4 (zinc finger)"/>
    <property type="match status" value="1"/>
</dbReference>
<keyword evidence="2" id="KW-0479">Metal-binding</keyword>
<dbReference type="Pfam" id="PF00069">
    <property type="entry name" value="Pkinase"/>
    <property type="match status" value="1"/>
</dbReference>
<keyword evidence="15" id="KW-1185">Reference proteome</keyword>
<dbReference type="InterPro" id="IPR017441">
    <property type="entry name" value="Protein_kinase_ATP_BS"/>
</dbReference>
<evidence type="ECO:0000256" key="7">
    <source>
        <dbReference type="ARBA" id="ARBA00022840"/>
    </source>
</evidence>
<evidence type="ECO:0000256" key="5">
    <source>
        <dbReference type="ARBA" id="ARBA00022777"/>
    </source>
</evidence>
<evidence type="ECO:0000313" key="14">
    <source>
        <dbReference type="EMBL" id="TRY76139.1"/>
    </source>
</evidence>
<dbReference type="FunFam" id="3.30.40.10:FF:000710">
    <property type="entry name" value="mitogen-activated protein kinase kinase kinase 1 isoform X1"/>
    <property type="match status" value="1"/>
</dbReference>
<keyword evidence="6" id="KW-0862">Zinc</keyword>
<dbReference type="STRING" id="623744.A0A553PEN0"/>
<keyword evidence="4 8" id="KW-0863">Zinc-finger</keyword>
<dbReference type="InterPro" id="IPR007527">
    <property type="entry name" value="Znf_SWIM"/>
</dbReference>
<evidence type="ECO:0000256" key="3">
    <source>
        <dbReference type="ARBA" id="ARBA00022741"/>
    </source>
</evidence>
<keyword evidence="1" id="KW-0808">Transferase</keyword>
<dbReference type="Gene3D" id="1.10.510.10">
    <property type="entry name" value="Transferase(Phosphotransferase) domain 1"/>
    <property type="match status" value="2"/>
</dbReference>
<comment type="caution">
    <text evidence="14">The sequence shown here is derived from an EMBL/GenBank/DDBJ whole genome shotgun (WGS) entry which is preliminary data.</text>
</comment>
<feature type="binding site" evidence="9">
    <location>
        <position position="1112"/>
    </location>
    <ligand>
        <name>ATP</name>
        <dbReference type="ChEBI" id="CHEBI:30616"/>
    </ligand>
</feature>
<dbReference type="PROSITE" id="PS50089">
    <property type="entry name" value="ZF_RING_2"/>
    <property type="match status" value="1"/>
</dbReference>
<name>A0A553PEN0_9TELE</name>
<dbReference type="InterPro" id="IPR001841">
    <property type="entry name" value="Znf_RING"/>
</dbReference>
<dbReference type="GO" id="GO:0004672">
    <property type="term" value="F:protein kinase activity"/>
    <property type="evidence" value="ECO:0007669"/>
    <property type="project" value="InterPro"/>
</dbReference>
<dbReference type="PROSITE" id="PS00107">
    <property type="entry name" value="PROTEIN_KINASE_ATP"/>
    <property type="match status" value="1"/>
</dbReference>
<dbReference type="SUPFAM" id="SSF57850">
    <property type="entry name" value="RING/U-box"/>
    <property type="match status" value="1"/>
</dbReference>
<feature type="compositionally biased region" description="Low complexity" evidence="10">
    <location>
        <begin position="379"/>
        <end position="406"/>
    </location>
</feature>
<evidence type="ECO:0000259" key="11">
    <source>
        <dbReference type="PROSITE" id="PS50011"/>
    </source>
</evidence>
<keyword evidence="3 9" id="KW-0547">Nucleotide-binding</keyword>
<dbReference type="PANTHER" id="PTHR48016">
    <property type="entry name" value="MAP KINASE KINASE KINASE SSK2-RELATED-RELATED"/>
    <property type="match status" value="1"/>
</dbReference>
<dbReference type="InterPro" id="IPR000719">
    <property type="entry name" value="Prot_kinase_dom"/>
</dbReference>
<dbReference type="GO" id="GO:0005524">
    <property type="term" value="F:ATP binding"/>
    <property type="evidence" value="ECO:0007669"/>
    <property type="project" value="UniProtKB-UniRule"/>
</dbReference>
<evidence type="ECO:0008006" key="16">
    <source>
        <dbReference type="Google" id="ProtNLM"/>
    </source>
</evidence>
<dbReference type="PROSITE" id="PS50011">
    <property type="entry name" value="PROTEIN_KINASE_DOM"/>
    <property type="match status" value="1"/>
</dbReference>
<feature type="compositionally biased region" description="Polar residues" evidence="10">
    <location>
        <begin position="860"/>
        <end position="881"/>
    </location>
</feature>
<evidence type="ECO:0000256" key="2">
    <source>
        <dbReference type="ARBA" id="ARBA00022723"/>
    </source>
</evidence>
<feature type="region of interest" description="Disordered" evidence="10">
    <location>
        <begin position="805"/>
        <end position="910"/>
    </location>
</feature>
<dbReference type="GO" id="GO:0035556">
    <property type="term" value="P:intracellular signal transduction"/>
    <property type="evidence" value="ECO:0007669"/>
    <property type="project" value="UniProtKB-ARBA"/>
</dbReference>
<dbReference type="EMBL" id="SRMA01026691">
    <property type="protein sequence ID" value="TRY76139.1"/>
    <property type="molecule type" value="Genomic_DNA"/>
</dbReference>
<evidence type="ECO:0000259" key="12">
    <source>
        <dbReference type="PROSITE" id="PS50089"/>
    </source>
</evidence>
<dbReference type="Gene3D" id="1.25.10.10">
    <property type="entry name" value="Leucine-rich Repeat Variant"/>
    <property type="match status" value="1"/>
</dbReference>
<feature type="domain" description="Protein kinase" evidence="11">
    <location>
        <begin position="1083"/>
        <end position="1304"/>
    </location>
</feature>
<dbReference type="Pfam" id="PF21040">
    <property type="entry name" value="CEP104-like_TOG"/>
    <property type="match status" value="1"/>
</dbReference>
<dbReference type="InterPro" id="IPR050538">
    <property type="entry name" value="MAP_kinase_kinase_kinase"/>
</dbReference>
<feature type="region of interest" description="Disordered" evidence="10">
    <location>
        <begin position="1"/>
        <end position="23"/>
    </location>
</feature>
<dbReference type="CDD" id="cd16494">
    <property type="entry name" value="RING-CH-C4HC3_ZSWM2"/>
    <property type="match status" value="1"/>
</dbReference>
<evidence type="ECO:0000313" key="15">
    <source>
        <dbReference type="Proteomes" id="UP000316079"/>
    </source>
</evidence>
<feature type="domain" description="SWIM-type" evidence="13">
    <location>
        <begin position="206"/>
        <end position="234"/>
    </location>
</feature>
<protein>
    <recommendedName>
        <fullName evidence="16">Mitogen-activated protein kinase kinase kinase 1</fullName>
    </recommendedName>
</protein>